<protein>
    <submittedName>
        <fullName evidence="1">Uncharacterized protein</fullName>
    </submittedName>
</protein>
<accession>A0A1N7RN71</accession>
<evidence type="ECO:0000313" key="2">
    <source>
        <dbReference type="Proteomes" id="UP000187012"/>
    </source>
</evidence>
<name>A0A1N7RN71_9BURK</name>
<dbReference type="STRING" id="1247936.BN2475_90054"/>
<gene>
    <name evidence="1" type="ORF">BN2475_90054</name>
</gene>
<dbReference type="AlphaFoldDB" id="A0A1N7RN71"/>
<evidence type="ECO:0000313" key="1">
    <source>
        <dbReference type="EMBL" id="SIT36498.1"/>
    </source>
</evidence>
<proteinExistence type="predicted"/>
<sequence>MHGGFLRDRVELVAVAVHRCQAVAQFGAQLQFAAHARNVGADGTRPYVAATGPDGLENMCARYRARQIVEQQQGEAEFLGREDHGHIAEADREVSRVECIAADHIVPPVGRPPQARAAHQRFDPGQHFRTADRFAQAVVGTGMKCSDDLAFARRGHHHDDRQAWQDCTGVRDHVFGGMIAGPAGGDQKIEELVHGLLQERGAGGEVPAHMSAGEDQPVDQFGVSHVRLDEGDSHGAVSAWQRPGNGFFREACSLPNTTPAPKLNRYAESAVLNFFS</sequence>
<dbReference type="EMBL" id="CYGX02000009">
    <property type="protein sequence ID" value="SIT36498.1"/>
    <property type="molecule type" value="Genomic_DNA"/>
</dbReference>
<keyword evidence="2" id="KW-1185">Reference proteome</keyword>
<dbReference type="Proteomes" id="UP000187012">
    <property type="component" value="Unassembled WGS sequence"/>
</dbReference>
<organism evidence="1 2">
    <name type="scientific">Paraburkholderia ribeironis</name>
    <dbReference type="NCBI Taxonomy" id="1247936"/>
    <lineage>
        <taxon>Bacteria</taxon>
        <taxon>Pseudomonadati</taxon>
        <taxon>Pseudomonadota</taxon>
        <taxon>Betaproteobacteria</taxon>
        <taxon>Burkholderiales</taxon>
        <taxon>Burkholderiaceae</taxon>
        <taxon>Paraburkholderia</taxon>
    </lineage>
</organism>
<reference evidence="1 2" key="1">
    <citation type="submission" date="2016-12" db="EMBL/GenBank/DDBJ databases">
        <authorList>
            <person name="Song W.-J."/>
            <person name="Kurnit D.M."/>
        </authorList>
    </citation>
    <scope>NUCLEOTIDE SEQUENCE [LARGE SCALE GENOMIC DNA]</scope>
    <source>
        <strain evidence="1 2">STM7296</strain>
    </source>
</reference>